<proteinExistence type="predicted"/>
<reference evidence="1" key="1">
    <citation type="submission" date="2014-11" db="EMBL/GenBank/DDBJ databases">
        <authorList>
            <person name="Amaro Gonzalez C."/>
        </authorList>
    </citation>
    <scope>NUCLEOTIDE SEQUENCE</scope>
</reference>
<name>A0A0E9RNA0_ANGAN</name>
<dbReference type="EMBL" id="GBXM01077931">
    <property type="protein sequence ID" value="JAH30646.1"/>
    <property type="molecule type" value="Transcribed_RNA"/>
</dbReference>
<accession>A0A0E9RNA0</accession>
<protein>
    <submittedName>
        <fullName evidence="1">Uncharacterized protein</fullName>
    </submittedName>
</protein>
<organism evidence="1">
    <name type="scientific">Anguilla anguilla</name>
    <name type="common">European freshwater eel</name>
    <name type="synonym">Muraena anguilla</name>
    <dbReference type="NCBI Taxonomy" id="7936"/>
    <lineage>
        <taxon>Eukaryota</taxon>
        <taxon>Metazoa</taxon>
        <taxon>Chordata</taxon>
        <taxon>Craniata</taxon>
        <taxon>Vertebrata</taxon>
        <taxon>Euteleostomi</taxon>
        <taxon>Actinopterygii</taxon>
        <taxon>Neopterygii</taxon>
        <taxon>Teleostei</taxon>
        <taxon>Anguilliformes</taxon>
        <taxon>Anguillidae</taxon>
        <taxon>Anguilla</taxon>
    </lineage>
</organism>
<reference evidence="1" key="2">
    <citation type="journal article" date="2015" name="Fish Shellfish Immunol.">
        <title>Early steps in the European eel (Anguilla anguilla)-Vibrio vulnificus interaction in the gills: Role of the RtxA13 toxin.</title>
        <authorList>
            <person name="Callol A."/>
            <person name="Pajuelo D."/>
            <person name="Ebbesson L."/>
            <person name="Teles M."/>
            <person name="MacKenzie S."/>
            <person name="Amaro C."/>
        </authorList>
    </citation>
    <scope>NUCLEOTIDE SEQUENCE</scope>
</reference>
<dbReference type="AlphaFoldDB" id="A0A0E9RNA0"/>
<sequence length="53" mass="6291">MDVMFRCPHTFGNVVYVEIIYAYSRILKALMQRHTLPSLPMLRVAHCIWSFSF</sequence>
<evidence type="ECO:0000313" key="1">
    <source>
        <dbReference type="EMBL" id="JAH30646.1"/>
    </source>
</evidence>